<evidence type="ECO:0000313" key="2">
    <source>
        <dbReference type="EMBL" id="TBL69318.1"/>
    </source>
</evidence>
<dbReference type="AlphaFoldDB" id="A0A4Q9DDP5"/>
<feature type="chain" id="PRO_5020784844" description="WD40 repeat domain-containing protein" evidence="1">
    <location>
        <begin position="33"/>
        <end position="625"/>
    </location>
</feature>
<dbReference type="OrthoDB" id="9812921at2"/>
<sequence>MNAKMNLNLFARVLAFAVLMTAWLAGAQNASAQEGREPEKSLFPYIQEGNLHYIRVAGSNAYWDYSASDRLFYDDPNAAVIFSLDIPEEAKGSIEDSALEALQAGVSVTTERGEAVPFSVSGQNRTYGLVLGVQLQNAPSETLIISFTSREGQHRLFTLHYTKTFAYTISSQQDENVRRAFDQYPGGIGIIRGYVVGKPYTFQIEFNMEVDKSSVDEVLRQVFPAEIGSWSLSWNSDTSCELTFQLDGGAAGKYVMVHMSGAKGVSGNVLKDSHAVAILAIKPTRIETYDFATHEHELLFDTEAYMETAELSPSGRWLLASERVENPMSSELTFKVLDRQGAVVKSAQFGEMAYPVWLADGDTVLYMKGEWARTEVWSFNAATGENRLFWKVLEEMDGGRLAALAADPHSGAIAIAAGQHDDEGLFTYDLHVFPSMDADMPHVYEKVGQYFCYEGPCLTWVNFIDEGKLSYSSIKRPDGERSTINNTYVLDLATGSEQLLDQADPLGQENGSLVIYRGLIQDMFVRIVQRPDGQEVWSVTRVGGEADSSEPYTFETNEQLLAAGPIRLFAQPPDKLALYAGSSGWHTIDLHHRTFEAAAEMDWYPSDTVKVLGPAGNLLLIGVSE</sequence>
<evidence type="ECO:0008006" key="4">
    <source>
        <dbReference type="Google" id="ProtNLM"/>
    </source>
</evidence>
<dbReference type="InterPro" id="IPR011044">
    <property type="entry name" value="Quino_amine_DH_bsu"/>
</dbReference>
<evidence type="ECO:0000256" key="1">
    <source>
        <dbReference type="SAM" id="SignalP"/>
    </source>
</evidence>
<protein>
    <recommendedName>
        <fullName evidence="4">WD40 repeat domain-containing protein</fullName>
    </recommendedName>
</protein>
<feature type="signal peptide" evidence="1">
    <location>
        <begin position="1"/>
        <end position="32"/>
    </location>
</feature>
<proteinExistence type="predicted"/>
<name>A0A4Q9DDP5_9BACL</name>
<dbReference type="RefSeq" id="WP_131018468.1">
    <property type="nucleotide sequence ID" value="NZ_SIRE01000039.1"/>
</dbReference>
<dbReference type="Proteomes" id="UP000293142">
    <property type="component" value="Unassembled WGS sequence"/>
</dbReference>
<evidence type="ECO:0000313" key="3">
    <source>
        <dbReference type="Proteomes" id="UP000293142"/>
    </source>
</evidence>
<organism evidence="2 3">
    <name type="scientific">Paenibacillus thalictri</name>
    <dbReference type="NCBI Taxonomy" id="2527873"/>
    <lineage>
        <taxon>Bacteria</taxon>
        <taxon>Bacillati</taxon>
        <taxon>Bacillota</taxon>
        <taxon>Bacilli</taxon>
        <taxon>Bacillales</taxon>
        <taxon>Paenibacillaceae</taxon>
        <taxon>Paenibacillus</taxon>
    </lineage>
</organism>
<comment type="caution">
    <text evidence="2">The sequence shown here is derived from an EMBL/GenBank/DDBJ whole genome shotgun (WGS) entry which is preliminary data.</text>
</comment>
<dbReference type="EMBL" id="SIRE01000039">
    <property type="protein sequence ID" value="TBL69318.1"/>
    <property type="molecule type" value="Genomic_DNA"/>
</dbReference>
<gene>
    <name evidence="2" type="ORF">EYB31_36265</name>
</gene>
<keyword evidence="1" id="KW-0732">Signal</keyword>
<keyword evidence="3" id="KW-1185">Reference proteome</keyword>
<dbReference type="SUPFAM" id="SSF50969">
    <property type="entry name" value="YVTN repeat-like/Quinoprotein amine dehydrogenase"/>
    <property type="match status" value="1"/>
</dbReference>
<reference evidence="2 3" key="1">
    <citation type="submission" date="2019-02" db="EMBL/GenBank/DDBJ databases">
        <title>Paenibacillus sp. nov., isolated from surface-sterilized tissue of Thalictrum simplex L.</title>
        <authorList>
            <person name="Tuo L."/>
        </authorList>
    </citation>
    <scope>NUCLEOTIDE SEQUENCE [LARGE SCALE GENOMIC DNA]</scope>
    <source>
        <strain evidence="2 3">N2SHLJ1</strain>
    </source>
</reference>
<accession>A0A4Q9DDP5</accession>